<accession>A0A8H4U9Q8</accession>
<name>A0A8H4U9Q8_9HYPO</name>
<organism evidence="1 2">
    <name type="scientific">Fusarium sarcochroum</name>
    <dbReference type="NCBI Taxonomy" id="1208366"/>
    <lineage>
        <taxon>Eukaryota</taxon>
        <taxon>Fungi</taxon>
        <taxon>Dikarya</taxon>
        <taxon>Ascomycota</taxon>
        <taxon>Pezizomycotina</taxon>
        <taxon>Sordariomycetes</taxon>
        <taxon>Hypocreomycetidae</taxon>
        <taxon>Hypocreales</taxon>
        <taxon>Nectriaceae</taxon>
        <taxon>Fusarium</taxon>
        <taxon>Fusarium lateritium species complex</taxon>
    </lineage>
</organism>
<protein>
    <submittedName>
        <fullName evidence="1">Uncharacterized protein</fullName>
    </submittedName>
</protein>
<reference evidence="1" key="1">
    <citation type="journal article" date="2020" name="BMC Genomics">
        <title>Correction to: Identification and distribution of gene clusters required for synthesis of sphingolipid metabolism inhibitors in diverse species of the filamentous fungus Fusarium.</title>
        <authorList>
            <person name="Kim H.S."/>
            <person name="Lohmar J.M."/>
            <person name="Busman M."/>
            <person name="Brown D.W."/>
            <person name="Naumann T.A."/>
            <person name="Divon H.H."/>
            <person name="Lysoe E."/>
            <person name="Uhlig S."/>
            <person name="Proctor R.H."/>
        </authorList>
    </citation>
    <scope>NUCLEOTIDE SEQUENCE</scope>
    <source>
        <strain evidence="1">NRRL 20472</strain>
    </source>
</reference>
<dbReference type="Proteomes" id="UP000622797">
    <property type="component" value="Unassembled WGS sequence"/>
</dbReference>
<evidence type="ECO:0000313" key="2">
    <source>
        <dbReference type="Proteomes" id="UP000622797"/>
    </source>
</evidence>
<dbReference type="AlphaFoldDB" id="A0A8H4U9Q8"/>
<dbReference type="EMBL" id="JABEXW010000058">
    <property type="protein sequence ID" value="KAF4972390.1"/>
    <property type="molecule type" value="Genomic_DNA"/>
</dbReference>
<comment type="caution">
    <text evidence="1">The sequence shown here is derived from an EMBL/GenBank/DDBJ whole genome shotgun (WGS) entry which is preliminary data.</text>
</comment>
<gene>
    <name evidence="1" type="ORF">FSARC_1049</name>
</gene>
<evidence type="ECO:0000313" key="1">
    <source>
        <dbReference type="EMBL" id="KAF4972390.1"/>
    </source>
</evidence>
<sequence length="169" mass="19315">MANNITTSGDAQVRDEGQSKILNIEDLPLGQVYPDADRASAVKLCELFFEVTDILPHGVRVEIQLRLRNGEFHHTRDSLDNIRRHPIWLFRERAEATPRTTLEGYHTASAIWFIWCGVYLEGREALVRVYEGQTRLTDRYNWLVANGVHSDDDDDDALTQMFGGLSILD</sequence>
<reference evidence="1" key="2">
    <citation type="submission" date="2020-05" db="EMBL/GenBank/DDBJ databases">
        <authorList>
            <person name="Kim H.-S."/>
            <person name="Proctor R.H."/>
            <person name="Brown D.W."/>
        </authorList>
    </citation>
    <scope>NUCLEOTIDE SEQUENCE</scope>
    <source>
        <strain evidence="1">NRRL 20472</strain>
    </source>
</reference>
<keyword evidence="2" id="KW-1185">Reference proteome</keyword>
<proteinExistence type="predicted"/>
<dbReference type="OrthoDB" id="10306442at2759"/>